<feature type="compositionally biased region" description="Basic and acidic residues" evidence="7">
    <location>
        <begin position="458"/>
        <end position="485"/>
    </location>
</feature>
<evidence type="ECO:0000256" key="1">
    <source>
        <dbReference type="ARBA" id="ARBA00004123"/>
    </source>
</evidence>
<keyword evidence="11" id="KW-1185">Reference proteome</keyword>
<dbReference type="AlphaFoldDB" id="A0A2P6S548"/>
<keyword evidence="3" id="KW-0963">Cytoplasm</keyword>
<feature type="domain" description="EDS1 EP" evidence="9">
    <location>
        <begin position="347"/>
        <end position="573"/>
    </location>
</feature>
<dbReference type="EC" id="3.1.1.1" evidence="10"/>
<dbReference type="SUPFAM" id="SSF53474">
    <property type="entry name" value="alpha/beta-Hydrolases"/>
    <property type="match status" value="1"/>
</dbReference>
<evidence type="ECO:0000256" key="3">
    <source>
        <dbReference type="ARBA" id="ARBA00022490"/>
    </source>
</evidence>
<sequence length="592" mass="67831">MPESFKMPIKNRFSSGLESGNLVVNSDPVHQAWCAIEQQRQINPNAEPSLYNEIQPENPIIIAFGTPPGSLQGQEGLVSSKDFAHFEFLCNKSNPVFCINEAAIKLFQSHYSDLLVLKNKLVENSTGKTPPLIIITGQSVGGIIATLFTLWLLEGLNLLKAKRPFCITFGSPLVGDEHLQKCVLEFSTWKYCFLHIVSNQDHTPKIFMSQNTTGAYKPFGTFLLCSASGCACSEDLDFVLEQFATTNSHRAQTQDPNLGFPYGQILEDLKRKALCNVFKSIGTERGPLEASMITQLLAIGAVSPQSCMDIDNLVGKMKRHETKLLIQKLKNSDSDNKFNDVKIHMAYLEWYKKESKDKGYGYYDMYRKKEKPADVKVNEYKKKLMNYWEDSVTEIENRPQLEEEAYLRLRWLYGGTTYRRMVEPLHIADYYKDGGENYQTEDGKRPKHFTLLEKLHQEKQEQEEKKKEQEKKKKQETQKQEEKPESGPSKSKRKNVGSSLNDDSCFWARVEEALILLKKGGLTTDDKGKLKEFEDYVWIALKNYAVSPEIFLKKSSFMKWWNEYKEIVESSSSLSHFMKNGGPKEYEEGKFT</sequence>
<dbReference type="OMA" id="IINSHES"/>
<dbReference type="PANTHER" id="PTHR46898">
    <property type="entry name" value="SENESCENCE-ASSOCIATED CARBOXYLESTERASE 101"/>
    <property type="match status" value="1"/>
</dbReference>
<evidence type="ECO:0000313" key="10">
    <source>
        <dbReference type="EMBL" id="PRQ53796.1"/>
    </source>
</evidence>
<dbReference type="Gene3D" id="3.40.50.1820">
    <property type="entry name" value="alpha/beta hydrolase"/>
    <property type="match status" value="1"/>
</dbReference>
<gene>
    <name evidence="10" type="ORF">RchiOBHm_Chr2g0170431</name>
</gene>
<dbReference type="GO" id="GO:0005634">
    <property type="term" value="C:nucleus"/>
    <property type="evidence" value="ECO:0007669"/>
    <property type="project" value="UniProtKB-SubCell"/>
</dbReference>
<dbReference type="GO" id="GO:0006629">
    <property type="term" value="P:lipid metabolic process"/>
    <property type="evidence" value="ECO:0007669"/>
    <property type="project" value="InterPro"/>
</dbReference>
<comment type="caution">
    <text evidence="10">The sequence shown here is derived from an EMBL/GenBank/DDBJ whole genome shotgun (WGS) entry which is preliminary data.</text>
</comment>
<keyword evidence="4 10" id="KW-0378">Hydrolase</keyword>
<dbReference type="Proteomes" id="UP000238479">
    <property type="component" value="Chromosome 2"/>
</dbReference>
<evidence type="ECO:0000256" key="6">
    <source>
        <dbReference type="ARBA" id="ARBA00023242"/>
    </source>
</evidence>
<dbReference type="InterPro" id="IPR002921">
    <property type="entry name" value="Fungal_lipase-type"/>
</dbReference>
<evidence type="ECO:0000259" key="9">
    <source>
        <dbReference type="Pfam" id="PF18117"/>
    </source>
</evidence>
<name>A0A2P6S548_ROSCH</name>
<dbReference type="GO" id="GO:0006952">
    <property type="term" value="P:defense response"/>
    <property type="evidence" value="ECO:0007669"/>
    <property type="project" value="UniProtKB-KW"/>
</dbReference>
<dbReference type="InterPro" id="IPR044603">
    <property type="entry name" value="SAG101-like"/>
</dbReference>
<comment type="subcellular location">
    <subcellularLocation>
        <location evidence="2">Cytoplasm</location>
    </subcellularLocation>
    <subcellularLocation>
        <location evidence="1">Nucleus</location>
    </subcellularLocation>
</comment>
<dbReference type="GO" id="GO:0005737">
    <property type="term" value="C:cytoplasm"/>
    <property type="evidence" value="ECO:0007669"/>
    <property type="project" value="UniProtKB-SubCell"/>
</dbReference>
<evidence type="ECO:0000256" key="2">
    <source>
        <dbReference type="ARBA" id="ARBA00004496"/>
    </source>
</evidence>
<feature type="domain" description="Fungal lipase-type" evidence="8">
    <location>
        <begin position="99"/>
        <end position="208"/>
    </location>
</feature>
<evidence type="ECO:0000256" key="7">
    <source>
        <dbReference type="SAM" id="MobiDB-lite"/>
    </source>
</evidence>
<dbReference type="EMBL" id="PDCK01000040">
    <property type="protein sequence ID" value="PRQ53796.1"/>
    <property type="molecule type" value="Genomic_DNA"/>
</dbReference>
<dbReference type="Gramene" id="PRQ53796">
    <property type="protein sequence ID" value="PRQ53796"/>
    <property type="gene ID" value="RchiOBHm_Chr2g0170431"/>
</dbReference>
<evidence type="ECO:0000259" key="8">
    <source>
        <dbReference type="Pfam" id="PF01764"/>
    </source>
</evidence>
<evidence type="ECO:0000313" key="11">
    <source>
        <dbReference type="Proteomes" id="UP000238479"/>
    </source>
</evidence>
<evidence type="ECO:0000256" key="4">
    <source>
        <dbReference type="ARBA" id="ARBA00022801"/>
    </source>
</evidence>
<accession>A0A2P6S548</accession>
<dbReference type="InterPro" id="IPR029058">
    <property type="entry name" value="AB_hydrolase_fold"/>
</dbReference>
<dbReference type="Pfam" id="PF18117">
    <property type="entry name" value="EDS1_EP"/>
    <property type="match status" value="1"/>
</dbReference>
<keyword evidence="6" id="KW-0539">Nucleus</keyword>
<dbReference type="InterPro" id="IPR041266">
    <property type="entry name" value="EDS1_EP"/>
</dbReference>
<organism evidence="10 11">
    <name type="scientific">Rosa chinensis</name>
    <name type="common">China rose</name>
    <dbReference type="NCBI Taxonomy" id="74649"/>
    <lineage>
        <taxon>Eukaryota</taxon>
        <taxon>Viridiplantae</taxon>
        <taxon>Streptophyta</taxon>
        <taxon>Embryophyta</taxon>
        <taxon>Tracheophyta</taxon>
        <taxon>Spermatophyta</taxon>
        <taxon>Magnoliopsida</taxon>
        <taxon>eudicotyledons</taxon>
        <taxon>Gunneridae</taxon>
        <taxon>Pentapetalae</taxon>
        <taxon>rosids</taxon>
        <taxon>fabids</taxon>
        <taxon>Rosales</taxon>
        <taxon>Rosaceae</taxon>
        <taxon>Rosoideae</taxon>
        <taxon>Rosoideae incertae sedis</taxon>
        <taxon>Rosa</taxon>
    </lineage>
</organism>
<evidence type="ECO:0000256" key="5">
    <source>
        <dbReference type="ARBA" id="ARBA00022821"/>
    </source>
</evidence>
<dbReference type="Pfam" id="PF01764">
    <property type="entry name" value="Lipase_3"/>
    <property type="match status" value="1"/>
</dbReference>
<feature type="region of interest" description="Disordered" evidence="7">
    <location>
        <begin position="458"/>
        <end position="500"/>
    </location>
</feature>
<dbReference type="PANTHER" id="PTHR46898:SF3">
    <property type="entry name" value="FUNGAL LIPASE-LIKE DOMAIN-CONTAINING PROTEIN"/>
    <property type="match status" value="1"/>
</dbReference>
<reference evidence="10 11" key="1">
    <citation type="journal article" date="2018" name="Nat. Genet.">
        <title>The Rosa genome provides new insights in the design of modern roses.</title>
        <authorList>
            <person name="Bendahmane M."/>
        </authorList>
    </citation>
    <scope>NUCLEOTIDE SEQUENCE [LARGE SCALE GENOMIC DNA]</scope>
    <source>
        <strain evidence="11">cv. Old Blush</strain>
    </source>
</reference>
<protein>
    <submittedName>
        <fullName evidence="10">Putative carboxylesterase</fullName>
        <ecNumber evidence="10">3.1.1.1</ecNumber>
    </submittedName>
</protein>
<dbReference type="GO" id="GO:0106435">
    <property type="term" value="F:carboxylesterase activity"/>
    <property type="evidence" value="ECO:0007669"/>
    <property type="project" value="UniProtKB-EC"/>
</dbReference>
<proteinExistence type="predicted"/>
<keyword evidence="5" id="KW-0611">Plant defense</keyword>
<dbReference type="OrthoDB" id="438440at2759"/>
<dbReference type="STRING" id="74649.A0A2P6S548"/>